<evidence type="ECO:0000313" key="2">
    <source>
        <dbReference type="Proteomes" id="UP000298652"/>
    </source>
</evidence>
<proteinExistence type="predicted"/>
<name>A0A4U6VFH1_SETVI</name>
<dbReference type="Gramene" id="TKW22867">
    <property type="protein sequence ID" value="TKW22867"/>
    <property type="gene ID" value="SEVIR_4G256100v2"/>
</dbReference>
<protein>
    <submittedName>
        <fullName evidence="1">Uncharacterized protein</fullName>
    </submittedName>
</protein>
<gene>
    <name evidence="1" type="ORF">SEVIR_4G256100v2</name>
</gene>
<keyword evidence="2" id="KW-1185">Reference proteome</keyword>
<accession>A0A4U6VFH1</accession>
<organism evidence="1 2">
    <name type="scientific">Setaria viridis</name>
    <name type="common">Green bristlegrass</name>
    <name type="synonym">Setaria italica subsp. viridis</name>
    <dbReference type="NCBI Taxonomy" id="4556"/>
    <lineage>
        <taxon>Eukaryota</taxon>
        <taxon>Viridiplantae</taxon>
        <taxon>Streptophyta</taxon>
        <taxon>Embryophyta</taxon>
        <taxon>Tracheophyta</taxon>
        <taxon>Spermatophyta</taxon>
        <taxon>Magnoliopsida</taxon>
        <taxon>Liliopsida</taxon>
        <taxon>Poales</taxon>
        <taxon>Poaceae</taxon>
        <taxon>PACMAD clade</taxon>
        <taxon>Panicoideae</taxon>
        <taxon>Panicodae</taxon>
        <taxon>Paniceae</taxon>
        <taxon>Cenchrinae</taxon>
        <taxon>Setaria</taxon>
    </lineage>
</organism>
<reference evidence="1" key="1">
    <citation type="submission" date="2019-03" db="EMBL/GenBank/DDBJ databases">
        <title>WGS assembly of Setaria viridis.</title>
        <authorList>
            <person name="Huang P."/>
            <person name="Jenkins J."/>
            <person name="Grimwood J."/>
            <person name="Barry K."/>
            <person name="Healey A."/>
            <person name="Mamidi S."/>
            <person name="Sreedasyam A."/>
            <person name="Shu S."/>
            <person name="Feldman M."/>
            <person name="Wu J."/>
            <person name="Yu Y."/>
            <person name="Chen C."/>
            <person name="Johnson J."/>
            <person name="Rokhsar D."/>
            <person name="Baxter I."/>
            <person name="Schmutz J."/>
            <person name="Brutnell T."/>
            <person name="Kellogg E."/>
        </authorList>
    </citation>
    <scope>NUCLEOTIDE SEQUENCE [LARGE SCALE GENOMIC DNA]</scope>
</reference>
<dbReference type="EMBL" id="CM016555">
    <property type="protein sequence ID" value="TKW22867.1"/>
    <property type="molecule type" value="Genomic_DNA"/>
</dbReference>
<dbReference type="Proteomes" id="UP000298652">
    <property type="component" value="Chromosome 4"/>
</dbReference>
<sequence>MFIRNTPTRPPPHSRTLAQKLHQDHGVKGGHCEIGFGSMTTVRCSGKMLHRYFRVQSVMLIRSLWCKSKLHLKIHTRQGQAFTFSACIAHTSRKKA</sequence>
<evidence type="ECO:0000313" key="1">
    <source>
        <dbReference type="EMBL" id="TKW22867.1"/>
    </source>
</evidence>
<dbReference type="AlphaFoldDB" id="A0A4U6VFH1"/>